<dbReference type="Proteomes" id="UP000663452">
    <property type="component" value="Chromosome"/>
</dbReference>
<dbReference type="RefSeq" id="WP_206103801.1">
    <property type="nucleotide sequence ID" value="NZ_CP070969.1"/>
</dbReference>
<evidence type="ECO:0000259" key="5">
    <source>
        <dbReference type="PROSITE" id="PS01124"/>
    </source>
</evidence>
<dbReference type="Gene3D" id="1.10.10.60">
    <property type="entry name" value="Homeodomain-like"/>
    <property type="match status" value="2"/>
</dbReference>
<keyword evidence="4" id="KW-1133">Transmembrane helix</keyword>
<evidence type="ECO:0000256" key="1">
    <source>
        <dbReference type="ARBA" id="ARBA00023015"/>
    </source>
</evidence>
<dbReference type="InterPro" id="IPR018062">
    <property type="entry name" value="HTH_AraC-typ_CS"/>
</dbReference>
<dbReference type="SUPFAM" id="SSF46689">
    <property type="entry name" value="Homeodomain-like"/>
    <property type="match status" value="1"/>
</dbReference>
<protein>
    <submittedName>
        <fullName evidence="6">Helix-turn-helix domain-containing protein</fullName>
    </submittedName>
</protein>
<dbReference type="PROSITE" id="PS01124">
    <property type="entry name" value="HTH_ARAC_FAMILY_2"/>
    <property type="match status" value="1"/>
</dbReference>
<dbReference type="SMART" id="SM00342">
    <property type="entry name" value="HTH_ARAC"/>
    <property type="match status" value="1"/>
</dbReference>
<name>A0ABX7LEF4_9BACL</name>
<evidence type="ECO:0000313" key="7">
    <source>
        <dbReference type="Proteomes" id="UP000663452"/>
    </source>
</evidence>
<organism evidence="6 7">
    <name type="scientific">Paenibacillus tianjinensis</name>
    <dbReference type="NCBI Taxonomy" id="2810347"/>
    <lineage>
        <taxon>Bacteria</taxon>
        <taxon>Bacillati</taxon>
        <taxon>Bacillota</taxon>
        <taxon>Bacilli</taxon>
        <taxon>Bacillales</taxon>
        <taxon>Paenibacillaceae</taxon>
        <taxon>Paenibacillus</taxon>
    </lineage>
</organism>
<keyword evidence="7" id="KW-1185">Reference proteome</keyword>
<dbReference type="EMBL" id="CP070969">
    <property type="protein sequence ID" value="QSF46311.1"/>
    <property type="molecule type" value="Genomic_DNA"/>
</dbReference>
<dbReference type="PRINTS" id="PR00032">
    <property type="entry name" value="HTHARAC"/>
</dbReference>
<evidence type="ECO:0000313" key="6">
    <source>
        <dbReference type="EMBL" id="QSF46311.1"/>
    </source>
</evidence>
<feature type="domain" description="HTH araC/xylS-type" evidence="5">
    <location>
        <begin position="639"/>
        <end position="738"/>
    </location>
</feature>
<sequence length="749" mass="86617">MRRNWSRSMMFSYFPIFLLTVSILVFLSILIVGELSRSETNKANRISTGYVVDSVQNALSEVELSVLQEMETNHDYGDFLSGLSDQGDRTLLYNTVNDMRGMLYRNQLIDSIYIYRKWDDKVLTLNGLVDRDVFADRDYLAGVLAKNEERNWSDVRTLRLFSSDQTVRVISMGKMLPLPFGAEGVVVVNLSMYRLERMIDDMTKSQVSFMRVLGDQGDLVYAAHQENDIPEGDVLTRITLDNTGWTFESGIRAGELFAWMSVVSYVWIIIGILTVVLGTLYILYITRKNYRPIQAMMNRIQALQFREESLDNTSRSELVLIDRALETLINQTVSYQKQYDENLLVQRRQLFLDLMEGEQGASSQEEKLQHFKPFTDEAVQFSFIAAEMNQYEEFRRKYPAKEQNMLKLTLMNLFQELAGEEGLQGWAEWVSGNRIGLMIGSGGDLRTGKDKLRILAERYLRWVSDNFGLSLAIGVGPVVDGLEAISDSCTAAEAALQHKLSLGRDMVVLSDSLPDRSTLHSYKYLQMLSEIVREFRIADENWRQRVDELFRWFSGDQIRDEEIHMLLHMLIQMLDRELGQLSDSLRRMFAEPSLQGYYNEMESQITLEKVHAVLLKWLAEIYRIYVSVNESKSYRAMISEMKVYIEENFDNPDLSLKHLSDRFQISGKYASHLFKEEFDMKFVDFLTQLRMQRAEYLLATTSDNLQDIALKLGYTSSITFGRVFKRVVGVTPGDYRKHRMKPGADEHEN</sequence>
<keyword evidence="4" id="KW-0472">Membrane</keyword>
<keyword evidence="2" id="KW-0238">DNA-binding</keyword>
<evidence type="ECO:0000256" key="4">
    <source>
        <dbReference type="SAM" id="Phobius"/>
    </source>
</evidence>
<proteinExistence type="predicted"/>
<dbReference type="InterPro" id="IPR020449">
    <property type="entry name" value="Tscrpt_reg_AraC-type_HTH"/>
</dbReference>
<gene>
    <name evidence="6" type="ORF">JRJ22_06860</name>
</gene>
<evidence type="ECO:0000256" key="3">
    <source>
        <dbReference type="ARBA" id="ARBA00023163"/>
    </source>
</evidence>
<reference evidence="6 7" key="1">
    <citation type="submission" date="2021-02" db="EMBL/GenBank/DDBJ databases">
        <title>Paenibacillus tianjinensis sp. nov.</title>
        <authorList>
            <person name="Liu H."/>
        </authorList>
    </citation>
    <scope>NUCLEOTIDE SEQUENCE [LARGE SCALE GENOMIC DNA]</scope>
    <source>
        <strain evidence="6 7">TB2019</strain>
    </source>
</reference>
<keyword evidence="3" id="KW-0804">Transcription</keyword>
<dbReference type="InterPro" id="IPR018060">
    <property type="entry name" value="HTH_AraC"/>
</dbReference>
<feature type="transmembrane region" description="Helical" evidence="4">
    <location>
        <begin position="256"/>
        <end position="284"/>
    </location>
</feature>
<feature type="transmembrane region" description="Helical" evidence="4">
    <location>
        <begin position="12"/>
        <end position="32"/>
    </location>
</feature>
<keyword evidence="4" id="KW-0812">Transmembrane</keyword>
<keyword evidence="1" id="KW-0805">Transcription regulation</keyword>
<dbReference type="InterPro" id="IPR009057">
    <property type="entry name" value="Homeodomain-like_sf"/>
</dbReference>
<dbReference type="PANTHER" id="PTHR43280:SF28">
    <property type="entry name" value="HTH-TYPE TRANSCRIPTIONAL ACTIVATOR RHAS"/>
    <property type="match status" value="1"/>
</dbReference>
<dbReference type="PROSITE" id="PS00041">
    <property type="entry name" value="HTH_ARAC_FAMILY_1"/>
    <property type="match status" value="1"/>
</dbReference>
<evidence type="ECO:0000256" key="2">
    <source>
        <dbReference type="ARBA" id="ARBA00023125"/>
    </source>
</evidence>
<accession>A0ABX7LEF4</accession>
<dbReference type="Pfam" id="PF12833">
    <property type="entry name" value="HTH_18"/>
    <property type="match status" value="1"/>
</dbReference>
<dbReference type="PANTHER" id="PTHR43280">
    <property type="entry name" value="ARAC-FAMILY TRANSCRIPTIONAL REGULATOR"/>
    <property type="match status" value="1"/>
</dbReference>